<dbReference type="InterPro" id="IPR006477">
    <property type="entry name" value="Yir_bir_cir"/>
</dbReference>
<dbReference type="EMBL" id="KI635759">
    <property type="protein sequence ID" value="ETB60758.1"/>
    <property type="molecule type" value="Genomic_DNA"/>
</dbReference>
<dbReference type="AlphaFoldDB" id="V7PQY6"/>
<keyword evidence="1" id="KW-0472">Membrane</keyword>
<dbReference type="NCBIfam" id="TIGR01590">
    <property type="entry name" value="yir-bir-cir_Pla"/>
    <property type="match status" value="1"/>
</dbReference>
<dbReference type="Pfam" id="PF06022">
    <property type="entry name" value="Cir_Bir_Yir"/>
    <property type="match status" value="1"/>
</dbReference>
<keyword evidence="3" id="KW-1185">Reference proteome</keyword>
<proteinExistence type="predicted"/>
<feature type="transmembrane region" description="Helical" evidence="1">
    <location>
        <begin position="274"/>
        <end position="295"/>
    </location>
</feature>
<keyword evidence="1" id="KW-0812">Transmembrane</keyword>
<evidence type="ECO:0000313" key="3">
    <source>
        <dbReference type="Proteomes" id="UP000018538"/>
    </source>
</evidence>
<protein>
    <recommendedName>
        <fullName evidence="4">YIR protein</fullName>
    </recommendedName>
</protein>
<dbReference type="Proteomes" id="UP000018538">
    <property type="component" value="Unassembled WGS sequence"/>
</dbReference>
<name>V7PQY6_PLAYE</name>
<evidence type="ECO:0000313" key="2">
    <source>
        <dbReference type="EMBL" id="ETB60758.1"/>
    </source>
</evidence>
<reference evidence="2 3" key="1">
    <citation type="submission" date="2013-11" db="EMBL/GenBank/DDBJ databases">
        <title>The Genome Sequence of Plasmodium yoelii 17X.</title>
        <authorList>
            <consortium name="The Broad Institute Genomics Platform"/>
            <consortium name="The Broad Institute Genome Sequencing Center for Infectious Disease"/>
            <person name="Neafsey D."/>
            <person name="Adams J."/>
            <person name="Walker B."/>
            <person name="Young S.K."/>
            <person name="Zeng Q."/>
            <person name="Gargeya S."/>
            <person name="Fitzgerald M."/>
            <person name="Haas B."/>
            <person name="Abouelleil A."/>
            <person name="Alvarado L."/>
            <person name="Chapman S.B."/>
            <person name="Gainer-Dewar J."/>
            <person name="Goldberg J."/>
            <person name="Griggs A."/>
            <person name="Gujja S."/>
            <person name="Hansen M."/>
            <person name="Howarth C."/>
            <person name="Imamovic A."/>
            <person name="Ireland A."/>
            <person name="Larimer J."/>
            <person name="McCowan C."/>
            <person name="Murphy C."/>
            <person name="Pearson M."/>
            <person name="Poon T.W."/>
            <person name="Priest M."/>
            <person name="Roberts A."/>
            <person name="Saif S."/>
            <person name="Shea T."/>
            <person name="Sykes S."/>
            <person name="Wortman J."/>
            <person name="Nusbaum C."/>
            <person name="Birren B."/>
        </authorList>
    </citation>
    <scope>NUCLEOTIDE SEQUENCE [LARGE SCALE GENOMIC DNA]</scope>
    <source>
        <strain evidence="2 3">17X</strain>
    </source>
</reference>
<gene>
    <name evidence="2" type="ORF">YYC_02367</name>
</gene>
<evidence type="ECO:0008006" key="4">
    <source>
        <dbReference type="Google" id="ProtNLM"/>
    </source>
</evidence>
<accession>V7PQY6</accession>
<sequence length="314" mass="36228">MDYRLCLKFDNLSKYLPDELNGTTSLDINKLGNVQNYCSNGESEGTGCKTDLDKINGGCLWLFEQNIINNIDSLSKDQFKIIIIYIIIWLNYMINLKKDGKTNNLNDFYTQYIEKNTYYSSCKKNDNDCSNTLKEKTGYNNFKEIIDKRKDFVNINFDDVSKVYAAFKSLCSMYNEIDASKPECKEYLEKAKEFVKKYDELNNDSSISEDSSYKQILSNLSTDYNNFKNYCSENQDDCSDIPHLSPIKTINKRVQDSGQIVEATSSSSSIISKIIPVLSIFGAIPIFLGIVYKYSLFGFRKRSQKQHLREKIKK</sequence>
<keyword evidence="1" id="KW-1133">Transmembrane helix</keyword>
<evidence type="ECO:0000256" key="1">
    <source>
        <dbReference type="SAM" id="Phobius"/>
    </source>
</evidence>
<organism evidence="2 3">
    <name type="scientific">Plasmodium yoelii 17X</name>
    <dbReference type="NCBI Taxonomy" id="1323249"/>
    <lineage>
        <taxon>Eukaryota</taxon>
        <taxon>Sar</taxon>
        <taxon>Alveolata</taxon>
        <taxon>Apicomplexa</taxon>
        <taxon>Aconoidasida</taxon>
        <taxon>Haemosporida</taxon>
        <taxon>Plasmodiidae</taxon>
        <taxon>Plasmodium</taxon>
        <taxon>Plasmodium (Vinckeia)</taxon>
    </lineage>
</organism>